<accession>A0ACB8TVH7</accession>
<protein>
    <submittedName>
        <fullName evidence="1">Beta-lactamase-like protein</fullName>
    </submittedName>
</protein>
<evidence type="ECO:0000313" key="2">
    <source>
        <dbReference type="Proteomes" id="UP001055072"/>
    </source>
</evidence>
<dbReference type="Proteomes" id="UP001055072">
    <property type="component" value="Unassembled WGS sequence"/>
</dbReference>
<keyword evidence="2" id="KW-1185">Reference proteome</keyword>
<comment type="caution">
    <text evidence="1">The sequence shown here is derived from an EMBL/GenBank/DDBJ whole genome shotgun (WGS) entry which is preliminary data.</text>
</comment>
<dbReference type="EMBL" id="MU274926">
    <property type="protein sequence ID" value="KAI0086020.1"/>
    <property type="molecule type" value="Genomic_DNA"/>
</dbReference>
<gene>
    <name evidence="1" type="ORF">BDY19DRAFT_962580</name>
</gene>
<proteinExistence type="predicted"/>
<reference evidence="1" key="1">
    <citation type="journal article" date="2021" name="Environ. Microbiol.">
        <title>Gene family expansions and transcriptome signatures uncover fungal adaptations to wood decay.</title>
        <authorList>
            <person name="Hage H."/>
            <person name="Miyauchi S."/>
            <person name="Viragh M."/>
            <person name="Drula E."/>
            <person name="Min B."/>
            <person name="Chaduli D."/>
            <person name="Navarro D."/>
            <person name="Favel A."/>
            <person name="Norest M."/>
            <person name="Lesage-Meessen L."/>
            <person name="Balint B."/>
            <person name="Merenyi Z."/>
            <person name="de Eugenio L."/>
            <person name="Morin E."/>
            <person name="Martinez A.T."/>
            <person name="Baldrian P."/>
            <person name="Stursova M."/>
            <person name="Martinez M.J."/>
            <person name="Novotny C."/>
            <person name="Magnuson J.K."/>
            <person name="Spatafora J.W."/>
            <person name="Maurice S."/>
            <person name="Pangilinan J."/>
            <person name="Andreopoulos W."/>
            <person name="LaButti K."/>
            <person name="Hundley H."/>
            <person name="Na H."/>
            <person name="Kuo A."/>
            <person name="Barry K."/>
            <person name="Lipzen A."/>
            <person name="Henrissat B."/>
            <person name="Riley R."/>
            <person name="Ahrendt S."/>
            <person name="Nagy L.G."/>
            <person name="Grigoriev I.V."/>
            <person name="Martin F."/>
            <person name="Rosso M.N."/>
        </authorList>
    </citation>
    <scope>NUCLEOTIDE SEQUENCE</scope>
    <source>
        <strain evidence="1">CBS 384.51</strain>
    </source>
</reference>
<name>A0ACB8TVH7_9APHY</name>
<sequence>MSTNIVVTFLGTTSGGGPIETRNCSSLVVDAIGDGSLWMVDCAEGTVRQFAQQPLSSTQRLKVNSVNRIFITHMHADHSMGLITLLRNILGFAPDPHAPPGFVGSSSNSRPPKPPILKVEIYGPVGLRAFVRTVLTLTHTRSADRYCVNELLMPGGIPSASRDVPEDWHSSEVGGRDILCSDDGFWREIVVQERDRSTPIVVSAGPIVHRDPCIGFVFSEQSPREPESTSNTESQTGPAQNTLDCATIPRTLVILGDTSDPSALIPLIKEDASRSVSLLIHEATDAYIPHHIDSRGTTGSKSRNHETVRTKAIAKGHSTPAMAGAFARQIGAERLALNHIGSRFPAPPPHAGPSNFRHLCMREIEHQATRAWQPINGNRAVAVSDFDRIVIPPVFKSSGDVEGMGGSEVVVAVETTVSLTVLEQLEEVMAEPHSHGPARGRGSSGGRGGWRGGHRQHGQHGHFRSHNRQHQHDSTAGEGSIDRKREHSGRHDSASTTNSSQHIKRPRRGDDQ</sequence>
<evidence type="ECO:0000313" key="1">
    <source>
        <dbReference type="EMBL" id="KAI0086020.1"/>
    </source>
</evidence>
<organism evidence="1 2">
    <name type="scientific">Irpex rosettiformis</name>
    <dbReference type="NCBI Taxonomy" id="378272"/>
    <lineage>
        <taxon>Eukaryota</taxon>
        <taxon>Fungi</taxon>
        <taxon>Dikarya</taxon>
        <taxon>Basidiomycota</taxon>
        <taxon>Agaricomycotina</taxon>
        <taxon>Agaricomycetes</taxon>
        <taxon>Polyporales</taxon>
        <taxon>Irpicaceae</taxon>
        <taxon>Irpex</taxon>
    </lineage>
</organism>